<comment type="subcellular location">
    <subcellularLocation>
        <location evidence="2">Nucleus</location>
    </subcellularLocation>
</comment>
<evidence type="ECO:0000256" key="2">
    <source>
        <dbReference type="PROSITE-ProRule" id="PRU00358"/>
    </source>
</evidence>
<dbReference type="Proteomes" id="UP000307440">
    <property type="component" value="Unassembled WGS sequence"/>
</dbReference>
<keyword evidence="1 2" id="KW-0539">Nucleus</keyword>
<dbReference type="PANTHER" id="PTHR14140">
    <property type="entry name" value="E3 UBIQUITIN-PROTEIN LIGASE UHRF-RELATED"/>
    <property type="match status" value="1"/>
</dbReference>
<dbReference type="GO" id="GO:0061630">
    <property type="term" value="F:ubiquitin protein ligase activity"/>
    <property type="evidence" value="ECO:0007669"/>
    <property type="project" value="TreeGrafter"/>
</dbReference>
<evidence type="ECO:0000256" key="1">
    <source>
        <dbReference type="ARBA" id="ARBA00023242"/>
    </source>
</evidence>
<dbReference type="InterPro" id="IPR045134">
    <property type="entry name" value="UHRF1/2-like"/>
</dbReference>
<dbReference type="PANTHER" id="PTHR14140:SF27">
    <property type="entry name" value="OS04G0289800 PROTEIN"/>
    <property type="match status" value="1"/>
</dbReference>
<evidence type="ECO:0000313" key="5">
    <source>
        <dbReference type="EMBL" id="TFK24494.1"/>
    </source>
</evidence>
<feature type="domain" description="YDG" evidence="4">
    <location>
        <begin position="37"/>
        <end position="185"/>
    </location>
</feature>
<dbReference type="GO" id="GO:0005634">
    <property type="term" value="C:nucleus"/>
    <property type="evidence" value="ECO:0007669"/>
    <property type="project" value="UniProtKB-SubCell"/>
</dbReference>
<dbReference type="AlphaFoldDB" id="A0A5C3KVN3"/>
<evidence type="ECO:0000256" key="3">
    <source>
        <dbReference type="SAM" id="MobiDB-lite"/>
    </source>
</evidence>
<protein>
    <submittedName>
        <fullName evidence="5">SRA-YDG</fullName>
    </submittedName>
</protein>
<sequence>MAMERMRKLLAAGPGYMDDASLLGLSTSEADPNGRMGHIPGFPIGTTFSSRKECANARVHGKTVAGIHGCKKGAYSIVLSGGYEDDTDEGDFILYTGTGGREDSFGGVSKNSPQTHDQSFKHPDNAALAENARTGRPVRVIRGPNGHSPYAPESGYRYDGLYKVERAYLDKGASGFMICRFELRKLPDQ</sequence>
<evidence type="ECO:0000313" key="6">
    <source>
        <dbReference type="Proteomes" id="UP000307440"/>
    </source>
</evidence>
<dbReference type="SMART" id="SM00466">
    <property type="entry name" value="SRA"/>
    <property type="match status" value="1"/>
</dbReference>
<organism evidence="5 6">
    <name type="scientific">Coprinopsis marcescibilis</name>
    <name type="common">Agaric fungus</name>
    <name type="synonym">Psathyrella marcescibilis</name>
    <dbReference type="NCBI Taxonomy" id="230819"/>
    <lineage>
        <taxon>Eukaryota</taxon>
        <taxon>Fungi</taxon>
        <taxon>Dikarya</taxon>
        <taxon>Basidiomycota</taxon>
        <taxon>Agaricomycotina</taxon>
        <taxon>Agaricomycetes</taxon>
        <taxon>Agaricomycetidae</taxon>
        <taxon>Agaricales</taxon>
        <taxon>Agaricineae</taxon>
        <taxon>Psathyrellaceae</taxon>
        <taxon>Coprinopsis</taxon>
    </lineage>
</organism>
<dbReference type="GO" id="GO:0016567">
    <property type="term" value="P:protein ubiquitination"/>
    <property type="evidence" value="ECO:0007669"/>
    <property type="project" value="TreeGrafter"/>
</dbReference>
<accession>A0A5C3KVN3</accession>
<keyword evidence="6" id="KW-1185">Reference proteome</keyword>
<dbReference type="InterPro" id="IPR003105">
    <property type="entry name" value="SRA_YDG"/>
</dbReference>
<dbReference type="SUPFAM" id="SSF88697">
    <property type="entry name" value="PUA domain-like"/>
    <property type="match status" value="1"/>
</dbReference>
<reference evidence="5 6" key="1">
    <citation type="journal article" date="2019" name="Nat. Ecol. Evol.">
        <title>Megaphylogeny resolves global patterns of mushroom evolution.</title>
        <authorList>
            <person name="Varga T."/>
            <person name="Krizsan K."/>
            <person name="Foldi C."/>
            <person name="Dima B."/>
            <person name="Sanchez-Garcia M."/>
            <person name="Sanchez-Ramirez S."/>
            <person name="Szollosi G.J."/>
            <person name="Szarkandi J.G."/>
            <person name="Papp V."/>
            <person name="Albert L."/>
            <person name="Andreopoulos W."/>
            <person name="Angelini C."/>
            <person name="Antonin V."/>
            <person name="Barry K.W."/>
            <person name="Bougher N.L."/>
            <person name="Buchanan P."/>
            <person name="Buyck B."/>
            <person name="Bense V."/>
            <person name="Catcheside P."/>
            <person name="Chovatia M."/>
            <person name="Cooper J."/>
            <person name="Damon W."/>
            <person name="Desjardin D."/>
            <person name="Finy P."/>
            <person name="Geml J."/>
            <person name="Haridas S."/>
            <person name="Hughes K."/>
            <person name="Justo A."/>
            <person name="Karasinski D."/>
            <person name="Kautmanova I."/>
            <person name="Kiss B."/>
            <person name="Kocsube S."/>
            <person name="Kotiranta H."/>
            <person name="LaButti K.M."/>
            <person name="Lechner B.E."/>
            <person name="Liimatainen K."/>
            <person name="Lipzen A."/>
            <person name="Lukacs Z."/>
            <person name="Mihaltcheva S."/>
            <person name="Morgado L.N."/>
            <person name="Niskanen T."/>
            <person name="Noordeloos M.E."/>
            <person name="Ohm R.A."/>
            <person name="Ortiz-Santana B."/>
            <person name="Ovrebo C."/>
            <person name="Racz N."/>
            <person name="Riley R."/>
            <person name="Savchenko A."/>
            <person name="Shiryaev A."/>
            <person name="Soop K."/>
            <person name="Spirin V."/>
            <person name="Szebenyi C."/>
            <person name="Tomsovsky M."/>
            <person name="Tulloss R.E."/>
            <person name="Uehling J."/>
            <person name="Grigoriev I.V."/>
            <person name="Vagvolgyi C."/>
            <person name="Papp T."/>
            <person name="Martin F.M."/>
            <person name="Miettinen O."/>
            <person name="Hibbett D.S."/>
            <person name="Nagy L.G."/>
        </authorList>
    </citation>
    <scope>NUCLEOTIDE SEQUENCE [LARGE SCALE GENOMIC DNA]</scope>
    <source>
        <strain evidence="5 6">CBS 121175</strain>
    </source>
</reference>
<name>A0A5C3KVN3_COPMA</name>
<dbReference type="Gene3D" id="2.30.280.10">
    <property type="entry name" value="SRA-YDG"/>
    <property type="match status" value="1"/>
</dbReference>
<dbReference type="OrthoDB" id="2270193at2759"/>
<dbReference type="GO" id="GO:0044027">
    <property type="term" value="P:negative regulation of gene expression via chromosomal CpG island methylation"/>
    <property type="evidence" value="ECO:0007669"/>
    <property type="project" value="TreeGrafter"/>
</dbReference>
<dbReference type="EMBL" id="ML210200">
    <property type="protein sequence ID" value="TFK24494.1"/>
    <property type="molecule type" value="Genomic_DNA"/>
</dbReference>
<proteinExistence type="predicted"/>
<dbReference type="Pfam" id="PF02182">
    <property type="entry name" value="SAD_SRA"/>
    <property type="match status" value="1"/>
</dbReference>
<evidence type="ECO:0000259" key="4">
    <source>
        <dbReference type="PROSITE" id="PS51015"/>
    </source>
</evidence>
<feature type="region of interest" description="Disordered" evidence="3">
    <location>
        <begin position="104"/>
        <end position="129"/>
    </location>
</feature>
<dbReference type="STRING" id="230819.A0A5C3KVN3"/>
<dbReference type="InterPro" id="IPR036987">
    <property type="entry name" value="SRA-YDG_sf"/>
</dbReference>
<gene>
    <name evidence="5" type="ORF">FA15DRAFT_619361</name>
</gene>
<dbReference type="InterPro" id="IPR015947">
    <property type="entry name" value="PUA-like_sf"/>
</dbReference>
<dbReference type="PROSITE" id="PS51015">
    <property type="entry name" value="YDG"/>
    <property type="match status" value="1"/>
</dbReference>